<dbReference type="InterPro" id="IPR036597">
    <property type="entry name" value="Fido-like_dom_sf"/>
</dbReference>
<evidence type="ECO:0000256" key="1">
    <source>
        <dbReference type="PIRSR" id="PIRSR640198-1"/>
    </source>
</evidence>
<dbReference type="GO" id="GO:0005524">
    <property type="term" value="F:ATP binding"/>
    <property type="evidence" value="ECO:0007669"/>
    <property type="project" value="UniProtKB-KW"/>
</dbReference>
<organism evidence="4 5">
    <name type="scientific">Speluncibacter jeojiensis</name>
    <dbReference type="NCBI Taxonomy" id="2710754"/>
    <lineage>
        <taxon>Bacteria</taxon>
        <taxon>Bacillati</taxon>
        <taxon>Actinomycetota</taxon>
        <taxon>Actinomycetes</taxon>
        <taxon>Mycobacteriales</taxon>
        <taxon>Speluncibacteraceae</taxon>
        <taxon>Speluncibacter</taxon>
    </lineage>
</organism>
<dbReference type="Proteomes" id="UP001152755">
    <property type="component" value="Unassembled WGS sequence"/>
</dbReference>
<protein>
    <submittedName>
        <fullName evidence="4">Fic family protein</fullName>
    </submittedName>
</protein>
<reference evidence="4" key="1">
    <citation type="submission" date="2022-08" db="EMBL/GenBank/DDBJ databases">
        <title>Genome analysis of Corynebacteriales strain.</title>
        <authorList>
            <person name="Lee S.D."/>
        </authorList>
    </citation>
    <scope>NUCLEOTIDE SEQUENCE</scope>
    <source>
        <strain evidence="4">D3-21</strain>
    </source>
</reference>
<evidence type="ECO:0000259" key="3">
    <source>
        <dbReference type="PROSITE" id="PS51459"/>
    </source>
</evidence>
<keyword evidence="5" id="KW-1185">Reference proteome</keyword>
<evidence type="ECO:0000256" key="2">
    <source>
        <dbReference type="PIRSR" id="PIRSR640198-2"/>
    </source>
</evidence>
<dbReference type="Gene3D" id="1.10.3290.10">
    <property type="entry name" value="Fido-like domain"/>
    <property type="match status" value="1"/>
</dbReference>
<accession>A0A9X4RGL5</accession>
<gene>
    <name evidence="4" type="ORF">NVS88_06220</name>
</gene>
<evidence type="ECO:0000313" key="4">
    <source>
        <dbReference type="EMBL" id="MDG3014151.1"/>
    </source>
</evidence>
<dbReference type="InterPro" id="IPR003812">
    <property type="entry name" value="Fido"/>
</dbReference>
<dbReference type="InterPro" id="IPR040198">
    <property type="entry name" value="Fido_containing"/>
</dbReference>
<dbReference type="AlphaFoldDB" id="A0A9X4RGL5"/>
<name>A0A9X4RGL5_9ACTN</name>
<comment type="caution">
    <text evidence="4">The sequence shown here is derived from an EMBL/GenBank/DDBJ whole genome shotgun (WGS) entry which is preliminary data.</text>
</comment>
<dbReference type="PANTHER" id="PTHR13504:SF38">
    <property type="entry name" value="FIDO DOMAIN-CONTAINING PROTEIN"/>
    <property type="match status" value="1"/>
</dbReference>
<feature type="active site" evidence="1">
    <location>
        <position position="225"/>
    </location>
</feature>
<feature type="domain" description="Fido" evidence="3">
    <location>
        <begin position="137"/>
        <end position="289"/>
    </location>
</feature>
<dbReference type="RefSeq" id="WP_332519453.1">
    <property type="nucleotide sequence ID" value="NZ_JANRHA010000003.1"/>
</dbReference>
<dbReference type="Pfam" id="PF02661">
    <property type="entry name" value="Fic"/>
    <property type="match status" value="1"/>
</dbReference>
<dbReference type="EMBL" id="JANRHA010000003">
    <property type="protein sequence ID" value="MDG3014151.1"/>
    <property type="molecule type" value="Genomic_DNA"/>
</dbReference>
<dbReference type="Pfam" id="PF13784">
    <property type="entry name" value="Fic_N"/>
    <property type="match status" value="1"/>
</dbReference>
<dbReference type="SUPFAM" id="SSF140931">
    <property type="entry name" value="Fic-like"/>
    <property type="match status" value="1"/>
</dbReference>
<keyword evidence="2" id="KW-0547">Nucleotide-binding</keyword>
<proteinExistence type="predicted"/>
<dbReference type="PROSITE" id="PS51459">
    <property type="entry name" value="FIDO"/>
    <property type="match status" value="1"/>
</dbReference>
<dbReference type="InterPro" id="IPR025758">
    <property type="entry name" value="Fic/DOC_N"/>
</dbReference>
<sequence>MDVEALRSSPVGTLVPIDGTDPRTAKPWAYWAYLPDPLPEDPRLSSKAVNAAARAGMAIARLDEAIAQLPRPEILVRPIIRREAASTSALEGTYASFEDILESDFLEDKDMSLEQREIRNYVLATEAAVEQVRDRSISRTFLGELQLMIVRGTRGETADSGDIRPHQVAIGPKGRPIEEARFVPCPPGDQLAAGVEAWQEWVGADDETLIVVKMALAHYQFETLHPFGDGNGRLGRLVSILQVMKAGELRWPVLNIAPWFESRRDAYQDGLLEVTLTGDFSPWVEFFATAVEQQARDGVARIQGLLAIRDRMLTELKQKGMRGSTLEIAEFLIGYPVIDVPTAKVLIGKTFEAANQAVSKLVKEGILMEITGRRQGRLFVCMEVLQAIRWE</sequence>
<evidence type="ECO:0000313" key="5">
    <source>
        <dbReference type="Proteomes" id="UP001152755"/>
    </source>
</evidence>
<keyword evidence="2" id="KW-0067">ATP-binding</keyword>
<dbReference type="PANTHER" id="PTHR13504">
    <property type="entry name" value="FIDO DOMAIN-CONTAINING PROTEIN DDB_G0283145"/>
    <property type="match status" value="1"/>
</dbReference>
<feature type="binding site" evidence="2">
    <location>
        <begin position="229"/>
        <end position="236"/>
    </location>
    <ligand>
        <name>ATP</name>
        <dbReference type="ChEBI" id="CHEBI:30616"/>
    </ligand>
</feature>